<evidence type="ECO:0000313" key="5">
    <source>
        <dbReference type="Proteomes" id="UP001354989"/>
    </source>
</evidence>
<dbReference type="Gene3D" id="3.40.50.1820">
    <property type="entry name" value="alpha/beta hydrolase"/>
    <property type="match status" value="1"/>
</dbReference>
<evidence type="ECO:0000313" key="4">
    <source>
        <dbReference type="EMBL" id="BDC99427.1"/>
    </source>
</evidence>
<protein>
    <recommendedName>
        <fullName evidence="3">AB hydrolase-1 domain-containing protein</fullName>
    </recommendedName>
</protein>
<accession>A0ABM7VER8</accession>
<reference evidence="4 5" key="1">
    <citation type="submission" date="2021-12" db="EMBL/GenBank/DDBJ databases">
        <title>Genome sequencing of bacteria with rrn-lacking chromosome and rrn-plasmid.</title>
        <authorList>
            <person name="Anda M."/>
            <person name="Iwasaki W."/>
        </authorList>
    </citation>
    <scope>NUCLEOTIDE SEQUENCE [LARGE SCALE GENOMIC DNA]</scope>
    <source>
        <strain evidence="4 5">NBRC 101262</strain>
    </source>
</reference>
<dbReference type="PANTHER" id="PTHR22946">
    <property type="entry name" value="DIENELACTONE HYDROLASE DOMAIN-CONTAINING PROTEIN-RELATED"/>
    <property type="match status" value="1"/>
</dbReference>
<dbReference type="Proteomes" id="UP001354989">
    <property type="component" value="Chromosome"/>
</dbReference>
<dbReference type="InterPro" id="IPR000073">
    <property type="entry name" value="AB_hydrolase_1"/>
</dbReference>
<feature type="domain" description="AB hydrolase-1" evidence="3">
    <location>
        <begin position="41"/>
        <end position="176"/>
    </location>
</feature>
<dbReference type="EMBL" id="AP025292">
    <property type="protein sequence ID" value="BDC99427.1"/>
    <property type="molecule type" value="Genomic_DNA"/>
</dbReference>
<name>A0ABM7VER8_9BACT</name>
<dbReference type="Pfam" id="PF00561">
    <property type="entry name" value="Abhydrolase_1"/>
    <property type="match status" value="1"/>
</dbReference>
<dbReference type="InterPro" id="IPR029058">
    <property type="entry name" value="AB_hydrolase_fold"/>
</dbReference>
<keyword evidence="5" id="KW-1185">Reference proteome</keyword>
<organism evidence="4 5">
    <name type="scientific">Persicobacter psychrovividus</name>
    <dbReference type="NCBI Taxonomy" id="387638"/>
    <lineage>
        <taxon>Bacteria</taxon>
        <taxon>Pseudomonadati</taxon>
        <taxon>Bacteroidota</taxon>
        <taxon>Cytophagia</taxon>
        <taxon>Cytophagales</taxon>
        <taxon>Persicobacteraceae</taxon>
        <taxon>Persicobacter</taxon>
    </lineage>
</organism>
<dbReference type="InterPro" id="IPR050261">
    <property type="entry name" value="FrsA_esterase"/>
</dbReference>
<dbReference type="PANTHER" id="PTHR22946:SF9">
    <property type="entry name" value="POLYKETIDE TRANSFERASE AF380"/>
    <property type="match status" value="1"/>
</dbReference>
<comment type="similarity">
    <text evidence="2">Belongs to the AB hydrolase superfamily. FUS2 hydrolase family.</text>
</comment>
<dbReference type="RefSeq" id="WP_338396785.1">
    <property type="nucleotide sequence ID" value="NZ_AP025292.1"/>
</dbReference>
<evidence type="ECO:0000259" key="3">
    <source>
        <dbReference type="Pfam" id="PF00561"/>
    </source>
</evidence>
<evidence type="ECO:0000256" key="2">
    <source>
        <dbReference type="ARBA" id="ARBA00038115"/>
    </source>
</evidence>
<proteinExistence type="inferred from homology"/>
<keyword evidence="1" id="KW-0378">Hydrolase</keyword>
<gene>
    <name evidence="4" type="ORF">PEPS_17080</name>
</gene>
<evidence type="ECO:0000256" key="1">
    <source>
        <dbReference type="ARBA" id="ARBA00022801"/>
    </source>
</evidence>
<sequence>MNQNLLKTPMNKEDGIRLAAPEEGYFNVIDYRFRKNNTPKPIIVFLHGFKGFKDWGHFNVMADAFANAGFVFVKVNVSHNGTSPDAPTTFVDLDAFGNNTLSMEQRDFRATIDWLFSGKCSIPKGEMDLSQLFILGHSRGGGGVINYACADERVKGTCAMAPVHSYDSKWSEEGKKAWQQQGVIYVYNGRTKQNMPLSYDTVLDYYANIDQLEVLKSAKNCPSPILIIHGDADETLAVEHLEDFKFNNPLSKKMIIEGANHVFGGKHPYEGNTLPEHTELLKNYATQFFMAIAEK</sequence>
<dbReference type="SUPFAM" id="SSF53474">
    <property type="entry name" value="alpha/beta-Hydrolases"/>
    <property type="match status" value="1"/>
</dbReference>